<dbReference type="EMBL" id="PEDP01000052">
    <property type="protein sequence ID" value="POS87939.1"/>
    <property type="molecule type" value="Genomic_DNA"/>
</dbReference>
<dbReference type="InterPro" id="IPR002645">
    <property type="entry name" value="STAS_dom"/>
</dbReference>
<protein>
    <recommendedName>
        <fullName evidence="7">STAS domain-containing protein</fullName>
    </recommendedName>
</protein>
<evidence type="ECO:0000313" key="8">
    <source>
        <dbReference type="EMBL" id="POS87939.1"/>
    </source>
</evidence>
<dbReference type="GO" id="GO:0016020">
    <property type="term" value="C:membrane"/>
    <property type="evidence" value="ECO:0007669"/>
    <property type="project" value="UniProtKB-SubCell"/>
</dbReference>
<feature type="compositionally biased region" description="Polar residues" evidence="5">
    <location>
        <begin position="627"/>
        <end position="638"/>
    </location>
</feature>
<name>A0A2S4Q0W5_9PEZI</name>
<dbReference type="Pfam" id="PF01740">
    <property type="entry name" value="STAS"/>
    <property type="match status" value="1"/>
</dbReference>
<keyword evidence="2 6" id="KW-0812">Transmembrane</keyword>
<accession>A0A2S4Q0W5</accession>
<sequence>MVRKIDRIRDRILEGLGAEINEQNKKLDVNIKSAPLFSSQIARFYEEEEPHVGDWIRKKTPNSKDFLHYVQSVFPFTQWILNYSVPWFFGDLVAGITIGAVVVPQGMAYSVLAGIPPQYGLYSSLMGVLVYWLFATSKDISIGPIAIMSVLVGNVVSEAKITNPDIPGHVIASALSLVSGSIIAIIGLMRCGWVIELIPLISIAAFTTGSAISITIGQIPGLLGITGLGNNSTPYQLLIKIFKNTHKIKLDAAIGLSSFFLLYFLRSSCKLAAKKFPSQEKRIFFVSTLRTVLVIMLFTMISWLINRNHRSKPLFGILSTIPSGFSAASVPVINMSIVKGFAKKIPVSIILLLIEHVAVAKIFGSLNGYVISPSQEMVAIGVTNILNSFIGGFAATGSFSRTAIGSKAGVRTPFAGVITAIEVLLAILVLPAVFFYIPFSTLSAVIIHSVLDLVTTPSTVYHLWRVSPLEVPIFFTGIIVTVFSSIENGLYVTTAISFIILIIRFVKAKGTFLGMVKTHMATSESIICDETKIFLSSSNNITDSIAESTTGVSTRYIFPTLDHSDGNNPEIRLQDPKPGIFVYRFSQNLNYLSASHYFSQLTNHIYANTRRTNQNFYSKPSDRPWNDPTQKQTSNNSTEKPKLRAIILDFSAVNYVDFTSIQQLVDVRNQLDLYASPETVDWHFSNVNNRWTKRALIASGFGYPSNASENTHKWKPIFGIAQISNRDGSIRSDSKFYNDLLIESCNQSPSNETYDLEKRNSPCLAVVG</sequence>
<evidence type="ECO:0000256" key="6">
    <source>
        <dbReference type="SAM" id="Phobius"/>
    </source>
</evidence>
<dbReference type="OrthoDB" id="288203at2759"/>
<dbReference type="GO" id="GO:0008271">
    <property type="term" value="F:secondary active sulfate transmembrane transporter activity"/>
    <property type="evidence" value="ECO:0007669"/>
    <property type="project" value="InterPro"/>
</dbReference>
<dbReference type="AlphaFoldDB" id="A0A2S4Q0W5"/>
<feature type="non-terminal residue" evidence="8">
    <location>
        <position position="768"/>
    </location>
</feature>
<dbReference type="STRING" id="225359.A0A2S4Q0W5"/>
<feature type="transmembrane region" description="Helical" evidence="6">
    <location>
        <begin position="463"/>
        <end position="483"/>
    </location>
</feature>
<evidence type="ECO:0000256" key="1">
    <source>
        <dbReference type="ARBA" id="ARBA00004141"/>
    </source>
</evidence>
<evidence type="ECO:0000313" key="9">
    <source>
        <dbReference type="Proteomes" id="UP000237438"/>
    </source>
</evidence>
<keyword evidence="9" id="KW-1185">Reference proteome</keyword>
<feature type="transmembrane region" description="Helical" evidence="6">
    <location>
        <begin position="285"/>
        <end position="305"/>
    </location>
</feature>
<keyword evidence="4 6" id="KW-0472">Membrane</keyword>
<evidence type="ECO:0000256" key="4">
    <source>
        <dbReference type="ARBA" id="ARBA00023136"/>
    </source>
</evidence>
<evidence type="ECO:0000259" key="7">
    <source>
        <dbReference type="PROSITE" id="PS50801"/>
    </source>
</evidence>
<dbReference type="PROSITE" id="PS01130">
    <property type="entry name" value="SLC26A"/>
    <property type="match status" value="1"/>
</dbReference>
<dbReference type="SUPFAM" id="SSF52091">
    <property type="entry name" value="SpoIIaa-like"/>
    <property type="match status" value="1"/>
</dbReference>
<dbReference type="PROSITE" id="PS50801">
    <property type="entry name" value="STAS"/>
    <property type="match status" value="1"/>
</dbReference>
<feature type="transmembrane region" description="Helical" evidence="6">
    <location>
        <begin position="317"/>
        <end position="337"/>
    </location>
</feature>
<dbReference type="InterPro" id="IPR001902">
    <property type="entry name" value="SLC26A/SulP_fam"/>
</dbReference>
<reference evidence="8 9" key="1">
    <citation type="submission" date="2017-10" db="EMBL/GenBank/DDBJ databases">
        <title>Development of genomic resources for the powdery mildew, Erysiphe pulchra.</title>
        <authorList>
            <person name="Wadl P.A."/>
            <person name="Mack B.M."/>
            <person name="Moore G."/>
            <person name="Beltz S.B."/>
        </authorList>
    </citation>
    <scope>NUCLEOTIDE SEQUENCE [LARGE SCALE GENOMIC DNA]</scope>
    <source>
        <strain evidence="8">Cflorida</strain>
    </source>
</reference>
<dbReference type="InterPro" id="IPR036513">
    <property type="entry name" value="STAS_dom_sf"/>
</dbReference>
<feature type="region of interest" description="Disordered" evidence="5">
    <location>
        <begin position="616"/>
        <end position="638"/>
    </location>
</feature>
<dbReference type="PANTHER" id="PTHR11814">
    <property type="entry name" value="SULFATE TRANSPORTER"/>
    <property type="match status" value="1"/>
</dbReference>
<dbReference type="Pfam" id="PF00916">
    <property type="entry name" value="Sulfate_transp"/>
    <property type="match status" value="1"/>
</dbReference>
<dbReference type="CDD" id="cd07042">
    <property type="entry name" value="STAS_SulP_like_sulfate_transporter"/>
    <property type="match status" value="1"/>
</dbReference>
<feature type="transmembrane region" description="Helical" evidence="6">
    <location>
        <begin position="166"/>
        <end position="188"/>
    </location>
</feature>
<organism evidence="8 9">
    <name type="scientific">Erysiphe pulchra</name>
    <dbReference type="NCBI Taxonomy" id="225359"/>
    <lineage>
        <taxon>Eukaryota</taxon>
        <taxon>Fungi</taxon>
        <taxon>Dikarya</taxon>
        <taxon>Ascomycota</taxon>
        <taxon>Pezizomycotina</taxon>
        <taxon>Leotiomycetes</taxon>
        <taxon>Erysiphales</taxon>
        <taxon>Erysiphaceae</taxon>
        <taxon>Erysiphe</taxon>
    </lineage>
</organism>
<feature type="transmembrane region" description="Helical" evidence="6">
    <location>
        <begin position="489"/>
        <end position="506"/>
    </location>
</feature>
<evidence type="ECO:0000256" key="5">
    <source>
        <dbReference type="SAM" id="MobiDB-lite"/>
    </source>
</evidence>
<dbReference type="FunFam" id="3.30.750.24:FF:000024">
    <property type="entry name" value="Sulfate permease 2"/>
    <property type="match status" value="1"/>
</dbReference>
<comment type="caution">
    <text evidence="8">The sequence shown here is derived from an EMBL/GenBank/DDBJ whole genome shotgun (WGS) entry which is preliminary data.</text>
</comment>
<proteinExistence type="predicted"/>
<dbReference type="NCBIfam" id="TIGR00815">
    <property type="entry name" value="sulP"/>
    <property type="match status" value="1"/>
</dbReference>
<evidence type="ECO:0000256" key="3">
    <source>
        <dbReference type="ARBA" id="ARBA00022989"/>
    </source>
</evidence>
<feature type="transmembrane region" description="Helical" evidence="6">
    <location>
        <begin position="119"/>
        <end position="135"/>
    </location>
</feature>
<feature type="transmembrane region" description="Helical" evidence="6">
    <location>
        <begin position="349"/>
        <end position="371"/>
    </location>
</feature>
<evidence type="ECO:0000256" key="2">
    <source>
        <dbReference type="ARBA" id="ARBA00022692"/>
    </source>
</evidence>
<comment type="subcellular location">
    <subcellularLocation>
        <location evidence="1">Membrane</location>
        <topology evidence="1">Multi-pass membrane protein</topology>
    </subcellularLocation>
</comment>
<feature type="transmembrane region" description="Helical" evidence="6">
    <location>
        <begin position="200"/>
        <end position="228"/>
    </location>
</feature>
<dbReference type="InterPro" id="IPR018045">
    <property type="entry name" value="S04_transporter_CS"/>
</dbReference>
<keyword evidence="3 6" id="KW-1133">Transmembrane helix</keyword>
<feature type="domain" description="STAS" evidence="7">
    <location>
        <begin position="578"/>
        <end position="701"/>
    </location>
</feature>
<dbReference type="Gene3D" id="3.30.750.24">
    <property type="entry name" value="STAS domain"/>
    <property type="match status" value="1"/>
</dbReference>
<feature type="transmembrane region" description="Helical" evidence="6">
    <location>
        <begin position="377"/>
        <end position="396"/>
    </location>
</feature>
<gene>
    <name evidence="8" type="ORF">EPUL_000693</name>
</gene>
<dbReference type="InterPro" id="IPR011547">
    <property type="entry name" value="SLC26A/SulP_dom"/>
</dbReference>
<feature type="transmembrane region" description="Helical" evidence="6">
    <location>
        <begin position="248"/>
        <end position="265"/>
    </location>
</feature>
<dbReference type="Proteomes" id="UP000237438">
    <property type="component" value="Unassembled WGS sequence"/>
</dbReference>